<dbReference type="InterPro" id="IPR003594">
    <property type="entry name" value="HATPase_dom"/>
</dbReference>
<name>A0A7G1HRN3_9BACT</name>
<comment type="catalytic activity">
    <reaction evidence="1">
        <text>ATP + protein L-histidine = ADP + protein N-phospho-L-histidine.</text>
        <dbReference type="EC" id="2.7.13.3"/>
    </reaction>
</comment>
<evidence type="ECO:0000313" key="10">
    <source>
        <dbReference type="EMBL" id="BCI62369.1"/>
    </source>
</evidence>
<dbReference type="CDD" id="cd00082">
    <property type="entry name" value="HisKA"/>
    <property type="match status" value="1"/>
</dbReference>
<feature type="transmembrane region" description="Helical" evidence="8">
    <location>
        <begin position="12"/>
        <end position="31"/>
    </location>
</feature>
<evidence type="ECO:0000256" key="7">
    <source>
        <dbReference type="ARBA" id="ARBA00022989"/>
    </source>
</evidence>
<evidence type="ECO:0000256" key="6">
    <source>
        <dbReference type="ARBA" id="ARBA00022777"/>
    </source>
</evidence>
<dbReference type="Proteomes" id="UP000594042">
    <property type="component" value="Chromosome"/>
</dbReference>
<dbReference type="KEGG" id="copr:Cop2CBH44_07220"/>
<dbReference type="Gene3D" id="3.30.565.10">
    <property type="entry name" value="Histidine kinase-like ATPase, C-terminal domain"/>
    <property type="match status" value="1"/>
</dbReference>
<keyword evidence="4" id="KW-0808">Transferase</keyword>
<dbReference type="InterPro" id="IPR036890">
    <property type="entry name" value="HATPase_C_sf"/>
</dbReference>
<evidence type="ECO:0000313" key="11">
    <source>
        <dbReference type="Proteomes" id="UP000594042"/>
    </source>
</evidence>
<dbReference type="SMART" id="SM00388">
    <property type="entry name" value="HisKA"/>
    <property type="match status" value="1"/>
</dbReference>
<dbReference type="EMBL" id="AP023322">
    <property type="protein sequence ID" value="BCI62369.1"/>
    <property type="molecule type" value="Genomic_DNA"/>
</dbReference>
<evidence type="ECO:0000256" key="3">
    <source>
        <dbReference type="ARBA" id="ARBA00022553"/>
    </source>
</evidence>
<dbReference type="Gene3D" id="1.10.287.130">
    <property type="match status" value="1"/>
</dbReference>
<accession>A0A7G1HRN3</accession>
<keyword evidence="6 10" id="KW-0418">Kinase</keyword>
<dbReference type="AlphaFoldDB" id="A0A7G1HRN3"/>
<keyword evidence="7 8" id="KW-1133">Transmembrane helix</keyword>
<feature type="domain" description="Histidine kinase" evidence="9">
    <location>
        <begin position="223"/>
        <end position="425"/>
    </location>
</feature>
<gene>
    <name evidence="10" type="ORF">Cop2CBH44_07220</name>
</gene>
<evidence type="ECO:0000259" key="9">
    <source>
        <dbReference type="PROSITE" id="PS50109"/>
    </source>
</evidence>
<dbReference type="Pfam" id="PF02518">
    <property type="entry name" value="HATPase_c"/>
    <property type="match status" value="1"/>
</dbReference>
<dbReference type="Pfam" id="PF00512">
    <property type="entry name" value="HisKA"/>
    <property type="match status" value="1"/>
</dbReference>
<dbReference type="SMART" id="SM00387">
    <property type="entry name" value="HATPase_c"/>
    <property type="match status" value="1"/>
</dbReference>
<dbReference type="InterPro" id="IPR050428">
    <property type="entry name" value="TCS_sensor_his_kinase"/>
</dbReference>
<dbReference type="GO" id="GO:0000155">
    <property type="term" value="F:phosphorelay sensor kinase activity"/>
    <property type="evidence" value="ECO:0007669"/>
    <property type="project" value="InterPro"/>
</dbReference>
<dbReference type="InterPro" id="IPR003661">
    <property type="entry name" value="HisK_dim/P_dom"/>
</dbReference>
<keyword evidence="5 8" id="KW-0812">Transmembrane</keyword>
<dbReference type="SUPFAM" id="SSF47384">
    <property type="entry name" value="Homodimeric domain of signal transducing histidine kinase"/>
    <property type="match status" value="1"/>
</dbReference>
<dbReference type="SUPFAM" id="SSF55874">
    <property type="entry name" value="ATPase domain of HSP90 chaperone/DNA topoisomerase II/histidine kinase"/>
    <property type="match status" value="1"/>
</dbReference>
<dbReference type="GO" id="GO:0005886">
    <property type="term" value="C:plasma membrane"/>
    <property type="evidence" value="ECO:0007669"/>
    <property type="project" value="TreeGrafter"/>
</dbReference>
<reference evidence="11" key="1">
    <citation type="submission" date="2020-07" db="EMBL/GenBank/DDBJ databases">
        <title>Complete genome sequencing of Coprobacter sp. strain 2CBH44.</title>
        <authorList>
            <person name="Sakamoto M."/>
            <person name="Murakami T."/>
            <person name="Mori H."/>
        </authorList>
    </citation>
    <scope>NUCLEOTIDE SEQUENCE [LARGE SCALE GENOMIC DNA]</scope>
    <source>
        <strain evidence="11">2CBH44</strain>
    </source>
</reference>
<dbReference type="InterPro" id="IPR036097">
    <property type="entry name" value="HisK_dim/P_sf"/>
</dbReference>
<sequence>MRLLHYTLSRLTIILFCILSVWAFIFYRFMIDEINDETDNMLSNYKEHILRKFLIQGDDNSMQEQIMGSYKITPIPKDIAKEYSETYIDTVIYVDIESEYEPARALKTTFMGPDEQHYELIVLSSVLEKEDLIETIWWSVLILYIILLISVIWVSEWVLKRSMQPLYRLLQWLSKYTLGKHSLVQPLNNETRIREFSDLNKSISEMTLRNEKIYQSQKQFIGNASHELQTPLAVCINKIELLSEMPECTEKQLSILNDMYETLQRTVRMNKSLLLLSRIENNQFPDTKEISINDNIKLLLQEFSEIYDEKEIIVNIEEKGVLRWLMNETLSSVLLSNLLKNAFVHTPKKGEIKIIISSKKLIVANNGFAKLDENKIFSRFYKDENKKESTGLGLSIVSTIAALYNLNIKYSFHNDMHQFEIAFPK</sequence>
<organism evidence="10 11">
    <name type="scientific">Coprobacter secundus subsp. similis</name>
    <dbReference type="NCBI Taxonomy" id="2751153"/>
    <lineage>
        <taxon>Bacteria</taxon>
        <taxon>Pseudomonadati</taxon>
        <taxon>Bacteroidota</taxon>
        <taxon>Bacteroidia</taxon>
        <taxon>Bacteroidales</taxon>
        <taxon>Barnesiellaceae</taxon>
        <taxon>Coprobacter</taxon>
    </lineage>
</organism>
<keyword evidence="3" id="KW-0597">Phosphoprotein</keyword>
<evidence type="ECO:0000256" key="1">
    <source>
        <dbReference type="ARBA" id="ARBA00000085"/>
    </source>
</evidence>
<dbReference type="PANTHER" id="PTHR45436:SF5">
    <property type="entry name" value="SENSOR HISTIDINE KINASE TRCS"/>
    <property type="match status" value="1"/>
</dbReference>
<dbReference type="EC" id="2.7.13.3" evidence="2"/>
<feature type="transmembrane region" description="Helical" evidence="8">
    <location>
        <begin position="136"/>
        <end position="159"/>
    </location>
</feature>
<dbReference type="InterPro" id="IPR005467">
    <property type="entry name" value="His_kinase_dom"/>
</dbReference>
<evidence type="ECO:0000256" key="5">
    <source>
        <dbReference type="ARBA" id="ARBA00022692"/>
    </source>
</evidence>
<dbReference type="PANTHER" id="PTHR45436">
    <property type="entry name" value="SENSOR HISTIDINE KINASE YKOH"/>
    <property type="match status" value="1"/>
</dbReference>
<proteinExistence type="predicted"/>
<evidence type="ECO:0000256" key="2">
    <source>
        <dbReference type="ARBA" id="ARBA00012438"/>
    </source>
</evidence>
<evidence type="ECO:0000256" key="4">
    <source>
        <dbReference type="ARBA" id="ARBA00022679"/>
    </source>
</evidence>
<keyword evidence="8" id="KW-0472">Membrane</keyword>
<keyword evidence="11" id="KW-1185">Reference proteome</keyword>
<protein>
    <recommendedName>
        <fullName evidence="2">histidine kinase</fullName>
        <ecNumber evidence="2">2.7.13.3</ecNumber>
    </recommendedName>
</protein>
<dbReference type="PROSITE" id="PS50109">
    <property type="entry name" value="HIS_KIN"/>
    <property type="match status" value="1"/>
</dbReference>
<evidence type="ECO:0000256" key="8">
    <source>
        <dbReference type="SAM" id="Phobius"/>
    </source>
</evidence>